<reference evidence="6" key="2">
    <citation type="submission" date="2023-02" db="EMBL/GenBank/DDBJ databases">
        <authorList>
            <person name="Swenson N.G."/>
            <person name="Wegrzyn J.L."/>
            <person name="Mcevoy S.L."/>
        </authorList>
    </citation>
    <scope>NUCLEOTIDE SEQUENCE</scope>
    <source>
        <strain evidence="6">91603</strain>
        <tissue evidence="6">Leaf</tissue>
    </source>
</reference>
<keyword evidence="3" id="KW-0862">Zinc</keyword>
<dbReference type="AlphaFoldDB" id="A0AAD5NJR5"/>
<evidence type="ECO:0000256" key="2">
    <source>
        <dbReference type="ARBA" id="ARBA00022771"/>
    </source>
</evidence>
<proteinExistence type="predicted"/>
<dbReference type="InterPro" id="IPR036575">
    <property type="entry name" value="TFIIS_cen_dom_sf"/>
</dbReference>
<keyword evidence="2" id="KW-0863">Zinc-finger</keyword>
<evidence type="ECO:0000259" key="5">
    <source>
        <dbReference type="PROSITE" id="PS51321"/>
    </source>
</evidence>
<evidence type="ECO:0000256" key="3">
    <source>
        <dbReference type="ARBA" id="ARBA00022833"/>
    </source>
</evidence>
<dbReference type="InterPro" id="IPR003618">
    <property type="entry name" value="TFIIS_cen_dom"/>
</dbReference>
<keyword evidence="4" id="KW-0539">Nucleus</keyword>
<evidence type="ECO:0000313" key="7">
    <source>
        <dbReference type="Proteomes" id="UP001064489"/>
    </source>
</evidence>
<reference evidence="6" key="1">
    <citation type="journal article" date="2022" name="Plant J.">
        <title>Strategies of tolerance reflected in two North American maple genomes.</title>
        <authorList>
            <person name="McEvoy S.L."/>
            <person name="Sezen U.U."/>
            <person name="Trouern-Trend A."/>
            <person name="McMahon S.M."/>
            <person name="Schaberg P.G."/>
            <person name="Yang J."/>
            <person name="Wegrzyn J.L."/>
            <person name="Swenson N.G."/>
        </authorList>
    </citation>
    <scope>NUCLEOTIDE SEQUENCE</scope>
    <source>
        <strain evidence="6">91603</strain>
    </source>
</reference>
<keyword evidence="7" id="KW-1185">Reference proteome</keyword>
<name>A0AAD5NJR5_ACENE</name>
<dbReference type="PROSITE" id="PS51321">
    <property type="entry name" value="TFIIS_CENTRAL"/>
    <property type="match status" value="1"/>
</dbReference>
<dbReference type="GO" id="GO:0008270">
    <property type="term" value="F:zinc ion binding"/>
    <property type="evidence" value="ECO:0007669"/>
    <property type="project" value="UniProtKB-KW"/>
</dbReference>
<dbReference type="EMBL" id="JAJSOW010000106">
    <property type="protein sequence ID" value="KAI9161486.1"/>
    <property type="molecule type" value="Genomic_DNA"/>
</dbReference>
<protein>
    <recommendedName>
        <fullName evidence="5">TFIIS central domain-containing protein</fullName>
    </recommendedName>
</protein>
<evidence type="ECO:0000256" key="1">
    <source>
        <dbReference type="ARBA" id="ARBA00022723"/>
    </source>
</evidence>
<dbReference type="PANTHER" id="PTHR11477">
    <property type="entry name" value="TRANSCRIPTION FACTOR S-II ZINC FINGER DOMAIN-CONTAINING PROTEIN"/>
    <property type="match status" value="1"/>
</dbReference>
<dbReference type="GO" id="GO:0006351">
    <property type="term" value="P:DNA-templated transcription"/>
    <property type="evidence" value="ECO:0007669"/>
    <property type="project" value="InterPro"/>
</dbReference>
<dbReference type="Pfam" id="PF07500">
    <property type="entry name" value="TFIIS_M"/>
    <property type="match status" value="1"/>
</dbReference>
<dbReference type="Gene3D" id="1.10.472.30">
    <property type="entry name" value="Transcription elongation factor S-II, central domain"/>
    <property type="match status" value="1"/>
</dbReference>
<dbReference type="GO" id="GO:0005634">
    <property type="term" value="C:nucleus"/>
    <property type="evidence" value="ECO:0007669"/>
    <property type="project" value="TreeGrafter"/>
</dbReference>
<feature type="domain" description="TFIIS central" evidence="5">
    <location>
        <begin position="7"/>
        <end position="134"/>
    </location>
</feature>
<sequence length="147" mass="17082">MKSLDASRNKVRQILLEAFLRVVREVSRRGEEVKETVKVYDPVSVAASVEYVMFNKMGTYNGAKKLKYMSIMFNVKDPENPGFRRKILLGDIEPELLISLISSEEMASHRMKWKNHRIKQRVYYGLIRKPVDQDSVAKSNGEMKQSR</sequence>
<dbReference type="PANTHER" id="PTHR11477:SF0">
    <property type="entry name" value="IP08861P-RELATED"/>
    <property type="match status" value="1"/>
</dbReference>
<gene>
    <name evidence="6" type="ORF">LWI28_017934</name>
</gene>
<keyword evidence="1" id="KW-0479">Metal-binding</keyword>
<dbReference type="Proteomes" id="UP001064489">
    <property type="component" value="Chromosome 2"/>
</dbReference>
<comment type="caution">
    <text evidence="6">The sequence shown here is derived from an EMBL/GenBank/DDBJ whole genome shotgun (WGS) entry which is preliminary data.</text>
</comment>
<accession>A0AAD5NJR5</accession>
<evidence type="ECO:0000313" key="6">
    <source>
        <dbReference type="EMBL" id="KAI9161486.1"/>
    </source>
</evidence>
<dbReference type="SUPFAM" id="SSF46942">
    <property type="entry name" value="Elongation factor TFIIS domain 2"/>
    <property type="match status" value="1"/>
</dbReference>
<dbReference type="SMART" id="SM00510">
    <property type="entry name" value="TFS2M"/>
    <property type="match status" value="1"/>
</dbReference>
<evidence type="ECO:0000256" key="4">
    <source>
        <dbReference type="ARBA" id="ARBA00023242"/>
    </source>
</evidence>
<organism evidence="6 7">
    <name type="scientific">Acer negundo</name>
    <name type="common">Box elder</name>
    <dbReference type="NCBI Taxonomy" id="4023"/>
    <lineage>
        <taxon>Eukaryota</taxon>
        <taxon>Viridiplantae</taxon>
        <taxon>Streptophyta</taxon>
        <taxon>Embryophyta</taxon>
        <taxon>Tracheophyta</taxon>
        <taxon>Spermatophyta</taxon>
        <taxon>Magnoliopsida</taxon>
        <taxon>eudicotyledons</taxon>
        <taxon>Gunneridae</taxon>
        <taxon>Pentapetalae</taxon>
        <taxon>rosids</taxon>
        <taxon>malvids</taxon>
        <taxon>Sapindales</taxon>
        <taxon>Sapindaceae</taxon>
        <taxon>Hippocastanoideae</taxon>
        <taxon>Acereae</taxon>
        <taxon>Acer</taxon>
    </lineage>
</organism>